<keyword evidence="4" id="KW-0274">FAD</keyword>
<feature type="domain" description="FAD dependent oxidoreductase" evidence="6">
    <location>
        <begin position="6"/>
        <end position="338"/>
    </location>
</feature>
<evidence type="ECO:0000256" key="2">
    <source>
        <dbReference type="ARBA" id="ARBA00007330"/>
    </source>
</evidence>
<dbReference type="AlphaFoldDB" id="A0A844ZDC4"/>
<reference evidence="8 9" key="1">
    <citation type="submission" date="2019-12" db="EMBL/GenBank/DDBJ databases">
        <title>Genomic-based taxomic classification of the family Erythrobacteraceae.</title>
        <authorList>
            <person name="Xu L."/>
        </authorList>
    </citation>
    <scope>NUCLEOTIDE SEQUENCE [LARGE SCALE GENOMIC DNA]</scope>
    <source>
        <strain evidence="8 9">MCCC 1A09962</strain>
    </source>
</reference>
<dbReference type="PANTHER" id="PTHR11985:SF15">
    <property type="entry name" value="GLYCEROL-3-PHOSPHATE DEHYDROGENASE, MITOCHONDRIAL"/>
    <property type="match status" value="1"/>
</dbReference>
<dbReference type="EMBL" id="WTYW01000001">
    <property type="protein sequence ID" value="MXO85875.1"/>
    <property type="molecule type" value="Genomic_DNA"/>
</dbReference>
<dbReference type="InterPro" id="IPR038299">
    <property type="entry name" value="DAO_C_sf"/>
</dbReference>
<proteinExistence type="inferred from homology"/>
<dbReference type="InterPro" id="IPR031656">
    <property type="entry name" value="DAO_C"/>
</dbReference>
<evidence type="ECO:0000256" key="3">
    <source>
        <dbReference type="ARBA" id="ARBA00022630"/>
    </source>
</evidence>
<evidence type="ECO:0000256" key="1">
    <source>
        <dbReference type="ARBA" id="ARBA00001974"/>
    </source>
</evidence>
<feature type="domain" description="Alpha-glycerophosphate oxidase C-terminal" evidence="7">
    <location>
        <begin position="384"/>
        <end position="483"/>
    </location>
</feature>
<keyword evidence="5 8" id="KW-0560">Oxidoreductase</keyword>
<protein>
    <submittedName>
        <fullName evidence="8">Glycerol-3-phosphate dehydrogenase</fullName>
        <ecNumber evidence="8">1.1.5.3</ecNumber>
    </submittedName>
</protein>
<comment type="cofactor">
    <cofactor evidence="1">
        <name>FAD</name>
        <dbReference type="ChEBI" id="CHEBI:57692"/>
    </cofactor>
</comment>
<dbReference type="Gene3D" id="3.50.50.60">
    <property type="entry name" value="FAD/NAD(P)-binding domain"/>
    <property type="match status" value="1"/>
</dbReference>
<dbReference type="PANTHER" id="PTHR11985">
    <property type="entry name" value="GLYCEROL-3-PHOSPHATE DEHYDROGENASE"/>
    <property type="match status" value="1"/>
</dbReference>
<gene>
    <name evidence="8" type="ORF">GRI38_07495</name>
</gene>
<dbReference type="GO" id="GO:0046168">
    <property type="term" value="P:glycerol-3-phosphate catabolic process"/>
    <property type="evidence" value="ECO:0007669"/>
    <property type="project" value="TreeGrafter"/>
</dbReference>
<evidence type="ECO:0000313" key="8">
    <source>
        <dbReference type="EMBL" id="MXO85875.1"/>
    </source>
</evidence>
<keyword evidence="9" id="KW-1185">Reference proteome</keyword>
<dbReference type="InterPro" id="IPR036188">
    <property type="entry name" value="FAD/NAD-bd_sf"/>
</dbReference>
<accession>A0A844ZDC4</accession>
<dbReference type="Proteomes" id="UP000433104">
    <property type="component" value="Unassembled WGS sequence"/>
</dbReference>
<dbReference type="PRINTS" id="PR01001">
    <property type="entry name" value="FADG3PDH"/>
</dbReference>
<keyword evidence="3" id="KW-0285">Flavoprotein</keyword>
<dbReference type="RefSeq" id="WP_160682220.1">
    <property type="nucleotide sequence ID" value="NZ_WTYW01000001.1"/>
</dbReference>
<dbReference type="OrthoDB" id="9766796at2"/>
<dbReference type="SUPFAM" id="SSF51905">
    <property type="entry name" value="FAD/NAD(P)-binding domain"/>
    <property type="match status" value="1"/>
</dbReference>
<organism evidence="8 9">
    <name type="scientific">Parapontixanthobacter aurantiacus</name>
    <dbReference type="NCBI Taxonomy" id="1463599"/>
    <lineage>
        <taxon>Bacteria</taxon>
        <taxon>Pseudomonadati</taxon>
        <taxon>Pseudomonadota</taxon>
        <taxon>Alphaproteobacteria</taxon>
        <taxon>Sphingomonadales</taxon>
        <taxon>Erythrobacteraceae</taxon>
        <taxon>Parapontixanthobacter</taxon>
    </lineage>
</organism>
<dbReference type="Pfam" id="PF01266">
    <property type="entry name" value="DAO"/>
    <property type="match status" value="1"/>
</dbReference>
<evidence type="ECO:0000259" key="7">
    <source>
        <dbReference type="Pfam" id="PF16901"/>
    </source>
</evidence>
<dbReference type="Gene3D" id="6.10.250.1890">
    <property type="match status" value="1"/>
</dbReference>
<evidence type="ECO:0000313" key="9">
    <source>
        <dbReference type="Proteomes" id="UP000433104"/>
    </source>
</evidence>
<dbReference type="NCBIfam" id="NF008899">
    <property type="entry name" value="PRK12266.1"/>
    <property type="match status" value="1"/>
</dbReference>
<dbReference type="NCBIfam" id="NF009906">
    <property type="entry name" value="PRK13369.1"/>
    <property type="match status" value="1"/>
</dbReference>
<dbReference type="Pfam" id="PF16901">
    <property type="entry name" value="DAO_C"/>
    <property type="match status" value="1"/>
</dbReference>
<dbReference type="EC" id="1.1.5.3" evidence="8"/>
<evidence type="ECO:0000256" key="5">
    <source>
        <dbReference type="ARBA" id="ARBA00023002"/>
    </source>
</evidence>
<dbReference type="GO" id="GO:0004368">
    <property type="term" value="F:glycerol-3-phosphate dehydrogenase (quinone) activity"/>
    <property type="evidence" value="ECO:0007669"/>
    <property type="project" value="UniProtKB-EC"/>
</dbReference>
<dbReference type="PROSITE" id="PS00978">
    <property type="entry name" value="FAD_G3PDH_2"/>
    <property type="match status" value="1"/>
</dbReference>
<dbReference type="Gene3D" id="1.10.8.870">
    <property type="entry name" value="Alpha-glycerophosphate oxidase, cap domain"/>
    <property type="match status" value="1"/>
</dbReference>
<comment type="caution">
    <text evidence="8">The sequence shown here is derived from an EMBL/GenBank/DDBJ whole genome shotgun (WGS) entry which is preliminary data.</text>
</comment>
<dbReference type="InterPro" id="IPR006076">
    <property type="entry name" value="FAD-dep_OxRdtase"/>
</dbReference>
<name>A0A844ZDC4_9SPHN</name>
<dbReference type="Gene3D" id="3.30.9.10">
    <property type="entry name" value="D-Amino Acid Oxidase, subunit A, domain 2"/>
    <property type="match status" value="1"/>
</dbReference>
<evidence type="ECO:0000259" key="6">
    <source>
        <dbReference type="Pfam" id="PF01266"/>
    </source>
</evidence>
<comment type="similarity">
    <text evidence="2">Belongs to the FAD-dependent glycerol-3-phosphate dehydrogenase family.</text>
</comment>
<dbReference type="InterPro" id="IPR000447">
    <property type="entry name" value="G3P_DH_FAD-dep"/>
</dbReference>
<evidence type="ECO:0000256" key="4">
    <source>
        <dbReference type="ARBA" id="ARBA00022827"/>
    </source>
</evidence>
<sequence>MVPDYDLLVIGGGINGAGIARDAAGRDLKVLLVEKDDLASHTSSASTKLVHGGLRYLEHYEFRLVREALQEREVLLRMAPHIIWPLRFVLPHDEGLRPAWLLRLGLFLYDHIGGRELLPPTRKVDLRQAPHAKVLEERLRTGFEYSDCWVEDSRLVVLNAMDAAERGANIRTRTKATDLQRNGNLWEVRLEGTEGPSETVTCSAIVNAAGPWVDDVLGKALPQEAHDNLRLVKGSHLIVPRLYDHDHCYIFQNGDDRIVFAIPYERDFTLLGTTDVAFEGDRDAIAISQDEASYICDAVNEYLAIDVSPKDAVSSYSGVRPLYDDKARSNSTVTRDYVFELEGGGAEAPILSIFGGKITTYRRLAEHALERLEKVGLPMGRKWTKDANLPGGDLDPLKVASFMTDCEQRYPWFPRDGIVRLVRAYGTRIDRILQDKHSLDDCGRHFGGDFYEAEARYLIQHEFARTAEDILWRRSKLGLHLEGEGQEKLREWLSSQNAMRASGINQSST</sequence>